<accession>A0ABV1ETJ3</accession>
<comment type="caution">
    <text evidence="1">The sequence shown here is derived from an EMBL/GenBank/DDBJ whole genome shotgun (WGS) entry which is preliminary data.</text>
</comment>
<evidence type="ECO:0000313" key="1">
    <source>
        <dbReference type="EMBL" id="MEQ2464412.1"/>
    </source>
</evidence>
<dbReference type="Proteomes" id="UP001465426">
    <property type="component" value="Unassembled WGS sequence"/>
</dbReference>
<organism evidence="1 2">
    <name type="scientific">Niallia hominis</name>
    <dbReference type="NCBI Taxonomy" id="3133173"/>
    <lineage>
        <taxon>Bacteria</taxon>
        <taxon>Bacillati</taxon>
        <taxon>Bacillota</taxon>
        <taxon>Bacilli</taxon>
        <taxon>Bacillales</taxon>
        <taxon>Bacillaceae</taxon>
        <taxon>Niallia</taxon>
    </lineage>
</organism>
<keyword evidence="2" id="KW-1185">Reference proteome</keyword>
<gene>
    <name evidence="1" type="ORF">WMO63_01860</name>
</gene>
<name>A0ABV1ETJ3_9BACI</name>
<evidence type="ECO:0000313" key="2">
    <source>
        <dbReference type="Proteomes" id="UP001465426"/>
    </source>
</evidence>
<reference evidence="1 2" key="1">
    <citation type="submission" date="2024-03" db="EMBL/GenBank/DDBJ databases">
        <title>Human intestinal bacterial collection.</title>
        <authorList>
            <person name="Pauvert C."/>
            <person name="Hitch T.C.A."/>
            <person name="Clavel T."/>
        </authorList>
    </citation>
    <scope>NUCLEOTIDE SEQUENCE [LARGE SCALE GENOMIC DNA]</scope>
    <source>
        <strain evidence="1 2">CLA-SR-H024</strain>
    </source>
</reference>
<keyword evidence="1" id="KW-0449">Lipoprotein</keyword>
<sequence length="160" mass="18597">MTNKKHAFLILIFSLCVFLTGCEKETPNSRWSMLKKVDPEPVVIYTESDEAGQKELVQGIKEETNTISSIYDVAVVKGKKDTLVAYKVKQMARFKMKSIEKELTEKLESKYPEEKFTVSSDFKIFLETMRLRDKIQDSEFSEEKADKRLKEIIKLNNELT</sequence>
<protein>
    <submittedName>
        <fullName evidence="1">YhcN/YlaJ family sporulation lipoprotein</fullName>
    </submittedName>
</protein>
<dbReference type="PROSITE" id="PS51257">
    <property type="entry name" value="PROKAR_LIPOPROTEIN"/>
    <property type="match status" value="1"/>
</dbReference>
<dbReference type="EMBL" id="JBBMFN010000002">
    <property type="protein sequence ID" value="MEQ2464412.1"/>
    <property type="molecule type" value="Genomic_DNA"/>
</dbReference>
<proteinExistence type="predicted"/>
<dbReference type="RefSeq" id="WP_349204098.1">
    <property type="nucleotide sequence ID" value="NZ_JBBMFN010000002.1"/>
</dbReference>